<evidence type="ECO:0000313" key="4">
    <source>
        <dbReference type="EMBL" id="MEK2608510.1"/>
    </source>
</evidence>
<gene>
    <name evidence="4" type="ORF">WLF18_05255</name>
</gene>
<dbReference type="SMART" id="SM00448">
    <property type="entry name" value="REC"/>
    <property type="match status" value="1"/>
</dbReference>
<dbReference type="CDD" id="cd00156">
    <property type="entry name" value="REC"/>
    <property type="match status" value="1"/>
</dbReference>
<dbReference type="Gene3D" id="3.40.50.2300">
    <property type="match status" value="1"/>
</dbReference>
<dbReference type="Pfam" id="PF00072">
    <property type="entry name" value="Response_reg"/>
    <property type="match status" value="1"/>
</dbReference>
<dbReference type="InterPro" id="IPR001789">
    <property type="entry name" value="Sig_transdc_resp-reg_receiver"/>
</dbReference>
<evidence type="ECO:0000313" key="5">
    <source>
        <dbReference type="Proteomes" id="UP001386972"/>
    </source>
</evidence>
<dbReference type="Proteomes" id="UP001386972">
    <property type="component" value="Unassembled WGS sequence"/>
</dbReference>
<dbReference type="PANTHER" id="PTHR44591">
    <property type="entry name" value="STRESS RESPONSE REGULATOR PROTEIN 1"/>
    <property type="match status" value="1"/>
</dbReference>
<reference evidence="4 5" key="1">
    <citation type="submission" date="2024-03" db="EMBL/GenBank/DDBJ databases">
        <title>Screening, Identification and Application of a Plant Lactobacillus Strain.</title>
        <authorList>
            <person name="Li Y.L."/>
        </authorList>
    </citation>
    <scope>NUCLEOTIDE SEQUENCE [LARGE SCALE GENOMIC DNA]</scope>
    <source>
        <strain evidence="4 5">JDB</strain>
    </source>
</reference>
<dbReference type="EMBL" id="JBBNAW010000003">
    <property type="protein sequence ID" value="MEK2608510.1"/>
    <property type="molecule type" value="Genomic_DNA"/>
</dbReference>
<evidence type="ECO:0000256" key="2">
    <source>
        <dbReference type="PROSITE-ProRule" id="PRU00169"/>
    </source>
</evidence>
<feature type="domain" description="Response regulatory" evidence="3">
    <location>
        <begin position="11"/>
        <end position="123"/>
    </location>
</feature>
<protein>
    <submittedName>
        <fullName evidence="4">Response regulator</fullName>
    </submittedName>
</protein>
<dbReference type="PANTHER" id="PTHR44591:SF3">
    <property type="entry name" value="RESPONSE REGULATORY DOMAIN-CONTAINING PROTEIN"/>
    <property type="match status" value="1"/>
</dbReference>
<feature type="modified residue" description="4-aspartylphosphate" evidence="2">
    <location>
        <position position="60"/>
    </location>
</feature>
<proteinExistence type="predicted"/>
<dbReference type="InterPro" id="IPR011006">
    <property type="entry name" value="CheY-like_superfamily"/>
</dbReference>
<organism evidence="4 5">
    <name type="scientific">Pseudomonas shirazensis</name>
    <dbReference type="NCBI Taxonomy" id="2745494"/>
    <lineage>
        <taxon>Bacteria</taxon>
        <taxon>Pseudomonadati</taxon>
        <taxon>Pseudomonadota</taxon>
        <taxon>Gammaproteobacteria</taxon>
        <taxon>Pseudomonadales</taxon>
        <taxon>Pseudomonadaceae</taxon>
        <taxon>Pseudomonas</taxon>
    </lineage>
</organism>
<evidence type="ECO:0000259" key="3">
    <source>
        <dbReference type="PROSITE" id="PS50110"/>
    </source>
</evidence>
<dbReference type="PROSITE" id="PS50110">
    <property type="entry name" value="RESPONSE_REGULATORY"/>
    <property type="match status" value="1"/>
</dbReference>
<comment type="caution">
    <text evidence="4">The sequence shown here is derived from an EMBL/GenBank/DDBJ whole genome shotgun (WGS) entry which is preliminary data.</text>
</comment>
<evidence type="ECO:0000256" key="1">
    <source>
        <dbReference type="ARBA" id="ARBA00022553"/>
    </source>
</evidence>
<keyword evidence="5" id="KW-1185">Reference proteome</keyword>
<accession>A0ABU8ZVZ0</accession>
<name>A0ABU8ZVZ0_9PSED</name>
<dbReference type="InterPro" id="IPR050595">
    <property type="entry name" value="Bact_response_regulator"/>
</dbReference>
<keyword evidence="1 2" id="KW-0597">Phosphoprotein</keyword>
<dbReference type="SUPFAM" id="SSF52172">
    <property type="entry name" value="CheY-like"/>
    <property type="match status" value="1"/>
</dbReference>
<dbReference type="RefSeq" id="WP_340611148.1">
    <property type="nucleotide sequence ID" value="NZ_JBBNAW010000003.1"/>
</dbReference>
<sequence length="131" mass="14733">MNKTTHTPPHAILLIEDEPAIRDMIKIILEDLPAEITSVATADEGIVALQRQPWNLIIADVQTPGRYDGFHLAHVARQHLPQTGIILMSGYYGEFDAPRSPGLSFIEKPWKVDDFYALVTFHLAEDRFAPD</sequence>